<dbReference type="SUPFAM" id="SSF49303">
    <property type="entry name" value="beta-Galactosidase/glucuronidase domain"/>
    <property type="match status" value="1"/>
</dbReference>
<dbReference type="Gene3D" id="3.20.20.80">
    <property type="entry name" value="Glycosidases"/>
    <property type="match status" value="1"/>
</dbReference>
<sequence>MYWTGPSLVLLLATHALAVGNAALHHNKARQATPYAVKEPPLTTPWTDKAGTNPWPEYPRPLLERSEWKNLNGIWQYQDAQSAAALDNPPFGQPLAHEVLVPSCLESGLSGIQGKNTFYSWFTTRFTIPQSFKDQNVLVNFAAVDYEATIFVNGKNAGFHRGGYFHFSFDITEFVNRNGDNELLVFVYDPTDSGAAIPVGKQRLVPSHIFYTPCSGIWQSVWIEAAPANHITRLDLNADMHGKVTLTVNTATESGSPVEVKVYDGDDEVGSGEGTSDTTFDFLVKDVELWSPDSPKLYNVTVTMGEEEVHSYVGFRTISKGKVDGVVRPLLNGEFIFMFGTLDQGFWPDGLYTAPTREAMVYDLKFLKSLGFNMLRKHIKVEPALFYRACDELGLLVIQDMPSMNPLQAVTDAACVTTNRIPDDPQQAEFSRQLEILVNQFKSYPSIVTWVIYNEGWGQITKYYPEFELTDRVKELDPSRLVDSTSGWIDHGAGDFSDNHHYANPQCGTPFYSLSSSPHDPSRIGFQGEFGGIGHNVSIENLWNDQVAINHINETYEIDETLEAWNYRSHILLTEFEDQVQRFECSGGVWTQTTDVEGEVNGLMTYDRRVKRVDEEQWKNDIQALYDAAAKRGAQSQRKR</sequence>
<dbReference type="PANTHER" id="PTHR42732:SF2">
    <property type="entry name" value="BETA-MANNOSIDASE"/>
    <property type="match status" value="1"/>
</dbReference>
<dbReference type="Pfam" id="PF02836">
    <property type="entry name" value="Glyco_hydro_2_C"/>
    <property type="match status" value="1"/>
</dbReference>
<feature type="domain" description="Glycoside hydrolase family 2 catalytic" evidence="7">
    <location>
        <begin position="357"/>
        <end position="489"/>
    </location>
</feature>
<organism evidence="9 10">
    <name type="scientific">Aspergillus bertholletiae</name>
    <dbReference type="NCBI Taxonomy" id="1226010"/>
    <lineage>
        <taxon>Eukaryota</taxon>
        <taxon>Fungi</taxon>
        <taxon>Dikarya</taxon>
        <taxon>Ascomycota</taxon>
        <taxon>Pezizomycotina</taxon>
        <taxon>Eurotiomycetes</taxon>
        <taxon>Eurotiomycetidae</taxon>
        <taxon>Eurotiales</taxon>
        <taxon>Aspergillaceae</taxon>
        <taxon>Aspergillus</taxon>
        <taxon>Aspergillus subgen. Circumdati</taxon>
    </lineage>
</organism>
<dbReference type="GO" id="GO:0004553">
    <property type="term" value="F:hydrolase activity, hydrolyzing O-glycosyl compounds"/>
    <property type="evidence" value="ECO:0007669"/>
    <property type="project" value="InterPro"/>
</dbReference>
<accession>A0A5N7BHM2</accession>
<keyword evidence="10" id="KW-1185">Reference proteome</keyword>
<dbReference type="Proteomes" id="UP000326198">
    <property type="component" value="Unassembled WGS sequence"/>
</dbReference>
<dbReference type="Gene3D" id="2.60.120.260">
    <property type="entry name" value="Galactose-binding domain-like"/>
    <property type="match status" value="1"/>
</dbReference>
<name>A0A5N7BHM2_9EURO</name>
<dbReference type="InterPro" id="IPR006102">
    <property type="entry name" value="Ig-like_GH2"/>
</dbReference>
<keyword evidence="3" id="KW-0326">Glycosidase</keyword>
<dbReference type="InterPro" id="IPR013783">
    <property type="entry name" value="Ig-like_fold"/>
</dbReference>
<evidence type="ECO:0000256" key="3">
    <source>
        <dbReference type="ARBA" id="ARBA00023295"/>
    </source>
</evidence>
<dbReference type="AlphaFoldDB" id="A0A5N7BHM2"/>
<dbReference type="InterPro" id="IPR051913">
    <property type="entry name" value="GH2_Domain-Containing"/>
</dbReference>
<keyword evidence="5" id="KW-0732">Signal</keyword>
<feature type="domain" description="Glycosyl hydrolases family 2 sugar binding" evidence="8">
    <location>
        <begin position="119"/>
        <end position="193"/>
    </location>
</feature>
<feature type="chain" id="PRO_5024904612" evidence="5">
    <location>
        <begin position="19"/>
        <end position="640"/>
    </location>
</feature>
<gene>
    <name evidence="9" type="ORF">BDV26DRAFT_95947</name>
</gene>
<evidence type="ECO:0000256" key="5">
    <source>
        <dbReference type="SAM" id="SignalP"/>
    </source>
</evidence>
<evidence type="ECO:0000256" key="4">
    <source>
        <dbReference type="SAM" id="MobiDB-lite"/>
    </source>
</evidence>
<protein>
    <submittedName>
        <fullName evidence="9">Glycoside hydrolase superfamily</fullName>
    </submittedName>
</protein>
<dbReference type="InterPro" id="IPR006104">
    <property type="entry name" value="Glyco_hydro_2_N"/>
</dbReference>
<dbReference type="EMBL" id="ML736172">
    <property type="protein sequence ID" value="KAE8381279.1"/>
    <property type="molecule type" value="Genomic_DNA"/>
</dbReference>
<evidence type="ECO:0000313" key="10">
    <source>
        <dbReference type="Proteomes" id="UP000326198"/>
    </source>
</evidence>
<feature type="signal peptide" evidence="5">
    <location>
        <begin position="1"/>
        <end position="18"/>
    </location>
</feature>
<keyword evidence="2 9" id="KW-0378">Hydrolase</keyword>
<dbReference type="InterPro" id="IPR006103">
    <property type="entry name" value="Glyco_hydro_2_cat"/>
</dbReference>
<dbReference type="SUPFAM" id="SSF49785">
    <property type="entry name" value="Galactose-binding domain-like"/>
    <property type="match status" value="1"/>
</dbReference>
<dbReference type="SUPFAM" id="SSF51445">
    <property type="entry name" value="(Trans)glycosidases"/>
    <property type="match status" value="1"/>
</dbReference>
<evidence type="ECO:0000313" key="9">
    <source>
        <dbReference type="EMBL" id="KAE8381279.1"/>
    </source>
</evidence>
<dbReference type="Gene3D" id="2.60.40.10">
    <property type="entry name" value="Immunoglobulins"/>
    <property type="match status" value="1"/>
</dbReference>
<dbReference type="PANTHER" id="PTHR42732">
    <property type="entry name" value="BETA-GALACTOSIDASE"/>
    <property type="match status" value="1"/>
</dbReference>
<dbReference type="OrthoDB" id="408320at2759"/>
<evidence type="ECO:0000259" key="6">
    <source>
        <dbReference type="Pfam" id="PF00703"/>
    </source>
</evidence>
<dbReference type="InterPro" id="IPR017853">
    <property type="entry name" value="GH"/>
</dbReference>
<feature type="domain" description="Glycoside hydrolase family 2 immunoglobulin-like beta-sandwich" evidence="6">
    <location>
        <begin position="233"/>
        <end position="316"/>
    </location>
</feature>
<comment type="similarity">
    <text evidence="1">Belongs to the glycosyl hydrolase 2 family.</text>
</comment>
<dbReference type="Pfam" id="PF02837">
    <property type="entry name" value="Glyco_hydro_2_N"/>
    <property type="match status" value="1"/>
</dbReference>
<evidence type="ECO:0000256" key="2">
    <source>
        <dbReference type="ARBA" id="ARBA00022801"/>
    </source>
</evidence>
<evidence type="ECO:0000256" key="1">
    <source>
        <dbReference type="ARBA" id="ARBA00007401"/>
    </source>
</evidence>
<evidence type="ECO:0000259" key="8">
    <source>
        <dbReference type="Pfam" id="PF02837"/>
    </source>
</evidence>
<dbReference type="InterPro" id="IPR008979">
    <property type="entry name" value="Galactose-bd-like_sf"/>
</dbReference>
<evidence type="ECO:0000259" key="7">
    <source>
        <dbReference type="Pfam" id="PF02836"/>
    </source>
</evidence>
<reference evidence="9 10" key="1">
    <citation type="submission" date="2019-04" db="EMBL/GenBank/DDBJ databases">
        <title>Friends and foes A comparative genomics studyof 23 Aspergillus species from section Flavi.</title>
        <authorList>
            <consortium name="DOE Joint Genome Institute"/>
            <person name="Kjaerbolling I."/>
            <person name="Vesth T."/>
            <person name="Frisvad J.C."/>
            <person name="Nybo J.L."/>
            <person name="Theobald S."/>
            <person name="Kildgaard S."/>
            <person name="Isbrandt T."/>
            <person name="Kuo A."/>
            <person name="Sato A."/>
            <person name="Lyhne E.K."/>
            <person name="Kogle M.E."/>
            <person name="Wiebenga A."/>
            <person name="Kun R.S."/>
            <person name="Lubbers R.J."/>
            <person name="Makela M.R."/>
            <person name="Barry K."/>
            <person name="Chovatia M."/>
            <person name="Clum A."/>
            <person name="Daum C."/>
            <person name="Haridas S."/>
            <person name="He G."/>
            <person name="LaButti K."/>
            <person name="Lipzen A."/>
            <person name="Mondo S."/>
            <person name="Riley R."/>
            <person name="Salamov A."/>
            <person name="Simmons B.A."/>
            <person name="Magnuson J.K."/>
            <person name="Henrissat B."/>
            <person name="Mortensen U.H."/>
            <person name="Larsen T.O."/>
            <person name="Devries R.P."/>
            <person name="Grigoriev I.V."/>
            <person name="Machida M."/>
            <person name="Baker S.E."/>
            <person name="Andersen M.R."/>
        </authorList>
    </citation>
    <scope>NUCLEOTIDE SEQUENCE [LARGE SCALE GENOMIC DNA]</scope>
    <source>
        <strain evidence="9 10">IBT 29228</strain>
    </source>
</reference>
<feature type="region of interest" description="Disordered" evidence="4">
    <location>
        <begin position="34"/>
        <end position="53"/>
    </location>
</feature>
<dbReference type="InterPro" id="IPR036156">
    <property type="entry name" value="Beta-gal/glucu_dom_sf"/>
</dbReference>
<proteinExistence type="inferred from homology"/>
<dbReference type="UniPathway" id="UPA00280"/>
<dbReference type="GO" id="GO:0005975">
    <property type="term" value="P:carbohydrate metabolic process"/>
    <property type="evidence" value="ECO:0007669"/>
    <property type="project" value="InterPro"/>
</dbReference>
<dbReference type="Pfam" id="PF00703">
    <property type="entry name" value="Glyco_hydro_2"/>
    <property type="match status" value="1"/>
</dbReference>